<organism evidence="2 3">
    <name type="scientific">Elysia chlorotica</name>
    <name type="common">Eastern emerald elysia</name>
    <name type="synonym">Sea slug</name>
    <dbReference type="NCBI Taxonomy" id="188477"/>
    <lineage>
        <taxon>Eukaryota</taxon>
        <taxon>Metazoa</taxon>
        <taxon>Spiralia</taxon>
        <taxon>Lophotrochozoa</taxon>
        <taxon>Mollusca</taxon>
        <taxon>Gastropoda</taxon>
        <taxon>Heterobranchia</taxon>
        <taxon>Euthyneura</taxon>
        <taxon>Panpulmonata</taxon>
        <taxon>Sacoglossa</taxon>
        <taxon>Placobranchoidea</taxon>
        <taxon>Plakobranchidae</taxon>
        <taxon>Elysia</taxon>
    </lineage>
</organism>
<protein>
    <submittedName>
        <fullName evidence="2">Uncharacterized protein</fullName>
    </submittedName>
</protein>
<dbReference type="Proteomes" id="UP000271974">
    <property type="component" value="Unassembled WGS sequence"/>
</dbReference>
<feature type="region of interest" description="Disordered" evidence="1">
    <location>
        <begin position="1"/>
        <end position="26"/>
    </location>
</feature>
<reference evidence="2 3" key="1">
    <citation type="submission" date="2019-01" db="EMBL/GenBank/DDBJ databases">
        <title>A draft genome assembly of the solar-powered sea slug Elysia chlorotica.</title>
        <authorList>
            <person name="Cai H."/>
            <person name="Li Q."/>
            <person name="Fang X."/>
            <person name="Li J."/>
            <person name="Curtis N.E."/>
            <person name="Altenburger A."/>
            <person name="Shibata T."/>
            <person name="Feng M."/>
            <person name="Maeda T."/>
            <person name="Schwartz J.A."/>
            <person name="Shigenobu S."/>
            <person name="Lundholm N."/>
            <person name="Nishiyama T."/>
            <person name="Yang H."/>
            <person name="Hasebe M."/>
            <person name="Li S."/>
            <person name="Pierce S.K."/>
            <person name="Wang J."/>
        </authorList>
    </citation>
    <scope>NUCLEOTIDE SEQUENCE [LARGE SCALE GENOMIC DNA]</scope>
    <source>
        <strain evidence="2">EC2010</strain>
        <tissue evidence="2">Whole organism of an adult</tissue>
    </source>
</reference>
<keyword evidence="3" id="KW-1185">Reference proteome</keyword>
<feature type="compositionally biased region" description="Low complexity" evidence="1">
    <location>
        <begin position="111"/>
        <end position="123"/>
    </location>
</feature>
<accession>A0A433T154</accession>
<evidence type="ECO:0000313" key="2">
    <source>
        <dbReference type="EMBL" id="RUS75292.1"/>
    </source>
</evidence>
<evidence type="ECO:0000313" key="3">
    <source>
        <dbReference type="Proteomes" id="UP000271974"/>
    </source>
</evidence>
<evidence type="ECO:0000256" key="1">
    <source>
        <dbReference type="SAM" id="MobiDB-lite"/>
    </source>
</evidence>
<feature type="region of interest" description="Disordered" evidence="1">
    <location>
        <begin position="197"/>
        <end position="223"/>
    </location>
</feature>
<feature type="compositionally biased region" description="Basic residues" evidence="1">
    <location>
        <begin position="134"/>
        <end position="143"/>
    </location>
</feature>
<gene>
    <name evidence="2" type="ORF">EGW08_016958</name>
</gene>
<sequence>MLTPKQNGYVESDDAQAEEDKRKHTASIKGMWKKAFKSLKSNDKQAWLSKKGSLKKKDEEGEEEPQEVSKEIDPVYSLLKCAADLPRVPKSQKEAQCPGHLTSPAAKADTSSGSTSKASSPSSSGGGGLSINLSHHHHHHHSRNSLDGPHSPGVSGASPTSPPPGYQRETMHHIVDESLGSEFKTFYKLTSPVKKTWNGHSFKKQHSYPAPTSSSSNYSYDHN</sequence>
<proteinExistence type="predicted"/>
<dbReference type="EMBL" id="RQTK01000755">
    <property type="protein sequence ID" value="RUS75292.1"/>
    <property type="molecule type" value="Genomic_DNA"/>
</dbReference>
<feature type="region of interest" description="Disordered" evidence="1">
    <location>
        <begin position="88"/>
        <end position="175"/>
    </location>
</feature>
<feature type="region of interest" description="Disordered" evidence="1">
    <location>
        <begin position="40"/>
        <end position="75"/>
    </location>
</feature>
<dbReference type="OrthoDB" id="6142901at2759"/>
<name>A0A433T154_ELYCH</name>
<comment type="caution">
    <text evidence="2">The sequence shown here is derived from an EMBL/GenBank/DDBJ whole genome shotgun (WGS) entry which is preliminary data.</text>
</comment>
<feature type="compositionally biased region" description="Polar residues" evidence="1">
    <location>
        <begin position="210"/>
        <end position="223"/>
    </location>
</feature>
<dbReference type="AlphaFoldDB" id="A0A433T154"/>